<evidence type="ECO:0000256" key="7">
    <source>
        <dbReference type="ARBA" id="ARBA00023136"/>
    </source>
</evidence>
<dbReference type="FunCoup" id="A0A3N4KYG7">
    <property type="interactions" value="812"/>
</dbReference>
<evidence type="ECO:0000256" key="2">
    <source>
        <dbReference type="ARBA" id="ARBA00009215"/>
    </source>
</evidence>
<keyword evidence="4" id="KW-0813">Transport</keyword>
<feature type="compositionally biased region" description="Low complexity" evidence="9">
    <location>
        <begin position="351"/>
        <end position="362"/>
    </location>
</feature>
<evidence type="ECO:0000256" key="1">
    <source>
        <dbReference type="ARBA" id="ARBA00004395"/>
    </source>
</evidence>
<keyword evidence="6" id="KW-0333">Golgi apparatus</keyword>
<accession>A0A3N4KYG7</accession>
<dbReference type="InterPro" id="IPR013167">
    <property type="entry name" value="COG4_M"/>
</dbReference>
<feature type="domain" description="COG4 transport protein middle alpha-helical bundle" evidence="10">
    <location>
        <begin position="182"/>
        <end position="532"/>
    </location>
</feature>
<dbReference type="Gene3D" id="1.20.58.1970">
    <property type="match status" value="1"/>
</dbReference>
<dbReference type="STRING" id="1392247.A0A3N4KYG7"/>
<dbReference type="Pfam" id="PF20663">
    <property type="entry name" value="COG4_N"/>
    <property type="match status" value="1"/>
</dbReference>
<reference evidence="11 12" key="1">
    <citation type="journal article" date="2018" name="Nat. Ecol. Evol.">
        <title>Pezizomycetes genomes reveal the molecular basis of ectomycorrhizal truffle lifestyle.</title>
        <authorList>
            <person name="Murat C."/>
            <person name="Payen T."/>
            <person name="Noel B."/>
            <person name="Kuo A."/>
            <person name="Morin E."/>
            <person name="Chen J."/>
            <person name="Kohler A."/>
            <person name="Krizsan K."/>
            <person name="Balestrini R."/>
            <person name="Da Silva C."/>
            <person name="Montanini B."/>
            <person name="Hainaut M."/>
            <person name="Levati E."/>
            <person name="Barry K.W."/>
            <person name="Belfiori B."/>
            <person name="Cichocki N."/>
            <person name="Clum A."/>
            <person name="Dockter R.B."/>
            <person name="Fauchery L."/>
            <person name="Guy J."/>
            <person name="Iotti M."/>
            <person name="Le Tacon F."/>
            <person name="Lindquist E.A."/>
            <person name="Lipzen A."/>
            <person name="Malagnac F."/>
            <person name="Mello A."/>
            <person name="Molinier V."/>
            <person name="Miyauchi S."/>
            <person name="Poulain J."/>
            <person name="Riccioni C."/>
            <person name="Rubini A."/>
            <person name="Sitrit Y."/>
            <person name="Splivallo R."/>
            <person name="Traeger S."/>
            <person name="Wang M."/>
            <person name="Zifcakova L."/>
            <person name="Wipf D."/>
            <person name="Zambonelli A."/>
            <person name="Paolocci F."/>
            <person name="Nowrousian M."/>
            <person name="Ottonello S."/>
            <person name="Baldrian P."/>
            <person name="Spatafora J.W."/>
            <person name="Henrissat B."/>
            <person name="Nagy L.G."/>
            <person name="Aury J.M."/>
            <person name="Wincker P."/>
            <person name="Grigoriev I.V."/>
            <person name="Bonfante P."/>
            <person name="Martin F.M."/>
        </authorList>
    </citation>
    <scope>NUCLEOTIDE SEQUENCE [LARGE SCALE GENOMIC DNA]</scope>
    <source>
        <strain evidence="11 12">CCBAS932</strain>
    </source>
</reference>
<dbReference type="Proteomes" id="UP000277580">
    <property type="component" value="Unassembled WGS sequence"/>
</dbReference>
<evidence type="ECO:0000259" key="10">
    <source>
        <dbReference type="SMART" id="SM00762"/>
    </source>
</evidence>
<keyword evidence="7" id="KW-0472">Membrane</keyword>
<evidence type="ECO:0000256" key="9">
    <source>
        <dbReference type="SAM" id="MobiDB-lite"/>
    </source>
</evidence>
<proteinExistence type="inferred from homology"/>
<evidence type="ECO:0000313" key="12">
    <source>
        <dbReference type="Proteomes" id="UP000277580"/>
    </source>
</evidence>
<dbReference type="OrthoDB" id="47059at2759"/>
<dbReference type="AlphaFoldDB" id="A0A3N4KYG7"/>
<sequence>MTPYPPSEADDTDASPPPPPSVHNCTTTEELQAALAHLNAQETAVTTRLDALLSTQTELTHSLSRLDLIRAHLGTQVVAARSLTNSMLSPAASTAARVTGAVKRLDVEQSRVKATLEVVEQVAELKACVLGVTGSMGAPQDWETAAGYLARSAKVPEHIVKGEFAEEMVPTAEVPDPPSVTLENAAEALCGLFLREFEKAAAAGDGEKVTRFFKLFPLIGRTEVGLEVYGRYVCQGVSARARETLANKRTTGDGVGLGDFFYGNSMSRLFEHIANIVEQHGKLVERHYGEGRMVKVIERLQVEADTQAGILIDTFGDERNVDRKLTDIKSYAFSFLVQSFLPQTRSAMGTPRSSSPAPGAPRMSEDEGVDVKEIDMLLSELGMMISRWSLYCRFIARKCLPPQPDPSTDAEVAIPLTLPPLLQNSLLAQKVESRLLLPFSAMTTFFCRRSVEKAFQLDEAPSDLTLSLSSPVSTISNAPFITSAVDDVMYIVQTLLQRTLNTSQRGLVTTAISTIGRVLSGDFIGMIQRKMQTESYPKGATASSPPPDAKVISFLVLINNLDIATEYNTRIITSFATATSAPVPGTTVNVALEEMFPFQSDAAAVRDALRAMEGSFDAKAGELVADGITVFFNQVVKPRLRPLLTEAFRDVEYVVSDRAGGGGAAEADPDAGDAEQDDGEIVRRRFQEGWEALMTPYKRVLTARMYSKLLGTTAGYFARLLEKRVWGYAGRINELGAIRLERDVAGVVGVVVRGGMYGVRDTFVRCTQICLCVNMEEDEVADMLEGTDGVDWKLEVDERRRARGMVVERR</sequence>
<dbReference type="PANTHER" id="PTHR24016:SF0">
    <property type="entry name" value="CONSERVED OLIGOMERIC GOLGI COMPLEX SUBUNIT 4"/>
    <property type="match status" value="1"/>
</dbReference>
<evidence type="ECO:0000256" key="5">
    <source>
        <dbReference type="ARBA" id="ARBA00022927"/>
    </source>
</evidence>
<feature type="region of interest" description="Disordered" evidence="9">
    <location>
        <begin position="659"/>
        <end position="678"/>
    </location>
</feature>
<dbReference type="SMART" id="SM00762">
    <property type="entry name" value="Cog4"/>
    <property type="match status" value="1"/>
</dbReference>
<protein>
    <recommendedName>
        <fullName evidence="3">Conserved oligomeric Golgi complex subunit 4</fullName>
    </recommendedName>
    <alternativeName>
        <fullName evidence="8">Component of oligomeric Golgi complex 4</fullName>
    </alternativeName>
</protein>
<feature type="region of interest" description="Disordered" evidence="9">
    <location>
        <begin position="1"/>
        <end position="22"/>
    </location>
</feature>
<dbReference type="Pfam" id="PF08318">
    <property type="entry name" value="COG4_m"/>
    <property type="match status" value="1"/>
</dbReference>
<dbReference type="InterPro" id="IPR048684">
    <property type="entry name" value="COG4_C"/>
</dbReference>
<dbReference type="InParanoid" id="A0A3N4KYG7"/>
<dbReference type="GO" id="GO:0000139">
    <property type="term" value="C:Golgi membrane"/>
    <property type="evidence" value="ECO:0007669"/>
    <property type="project" value="UniProtKB-SubCell"/>
</dbReference>
<evidence type="ECO:0000256" key="8">
    <source>
        <dbReference type="ARBA" id="ARBA00031340"/>
    </source>
</evidence>
<organism evidence="11 12">
    <name type="scientific">Morchella conica CCBAS932</name>
    <dbReference type="NCBI Taxonomy" id="1392247"/>
    <lineage>
        <taxon>Eukaryota</taxon>
        <taxon>Fungi</taxon>
        <taxon>Dikarya</taxon>
        <taxon>Ascomycota</taxon>
        <taxon>Pezizomycotina</taxon>
        <taxon>Pezizomycetes</taxon>
        <taxon>Pezizales</taxon>
        <taxon>Morchellaceae</taxon>
        <taxon>Morchella</taxon>
    </lineage>
</organism>
<dbReference type="Pfam" id="PF20662">
    <property type="entry name" value="COG4_C"/>
    <property type="match status" value="1"/>
</dbReference>
<evidence type="ECO:0000256" key="4">
    <source>
        <dbReference type="ARBA" id="ARBA00022448"/>
    </source>
</evidence>
<dbReference type="GO" id="GO:0015031">
    <property type="term" value="P:protein transport"/>
    <property type="evidence" value="ECO:0007669"/>
    <property type="project" value="UniProtKB-KW"/>
</dbReference>
<keyword evidence="5" id="KW-0653">Protein transport</keyword>
<feature type="compositionally biased region" description="Acidic residues" evidence="9">
    <location>
        <begin position="667"/>
        <end position="678"/>
    </location>
</feature>
<evidence type="ECO:0000256" key="3">
    <source>
        <dbReference type="ARBA" id="ARBA00020975"/>
    </source>
</evidence>
<comment type="subcellular location">
    <subcellularLocation>
        <location evidence="1">Golgi apparatus membrane</location>
        <topology evidence="1">Peripheral membrane protein</topology>
    </subcellularLocation>
</comment>
<gene>
    <name evidence="11" type="ORF">P167DRAFT_551907</name>
</gene>
<dbReference type="EMBL" id="ML119112">
    <property type="protein sequence ID" value="RPB15614.1"/>
    <property type="molecule type" value="Genomic_DNA"/>
</dbReference>
<name>A0A3N4KYG7_9PEZI</name>
<dbReference type="InterPro" id="IPR048682">
    <property type="entry name" value="COG4"/>
</dbReference>
<keyword evidence="12" id="KW-1185">Reference proteome</keyword>
<evidence type="ECO:0000313" key="11">
    <source>
        <dbReference type="EMBL" id="RPB15614.1"/>
    </source>
</evidence>
<dbReference type="InterPro" id="IPR048680">
    <property type="entry name" value="COG4_N"/>
</dbReference>
<dbReference type="PANTHER" id="PTHR24016">
    <property type="entry name" value="CONSERVED OLIGOMERIC GOLGI COMPLEX SUBUNIT 4"/>
    <property type="match status" value="1"/>
</dbReference>
<feature type="region of interest" description="Disordered" evidence="9">
    <location>
        <begin position="345"/>
        <end position="366"/>
    </location>
</feature>
<evidence type="ECO:0000256" key="6">
    <source>
        <dbReference type="ARBA" id="ARBA00023034"/>
    </source>
</evidence>
<comment type="similarity">
    <text evidence="2">Belongs to the COG4 family.</text>
</comment>